<dbReference type="InterPro" id="IPR008427">
    <property type="entry name" value="Extracellular_membr_CFEM_dom"/>
</dbReference>
<comment type="subcellular location">
    <subcellularLocation>
        <location evidence="1">Membrane</location>
        <topology evidence="1">Lipid-anchor</topology>
        <topology evidence="1">GPI-anchor</topology>
    </subcellularLocation>
    <subcellularLocation>
        <location evidence="2">Secreted</location>
    </subcellularLocation>
</comment>
<comment type="caution">
    <text evidence="9">Lacks conserved residue(s) required for the propagation of feature annotation.</text>
</comment>
<keyword evidence="9" id="KW-0349">Heme</keyword>
<keyword evidence="4" id="KW-0964">Secreted</keyword>
<accession>A0AAD9H179</accession>
<evidence type="ECO:0000256" key="3">
    <source>
        <dbReference type="ARBA" id="ARBA00010031"/>
    </source>
</evidence>
<evidence type="ECO:0000313" key="13">
    <source>
        <dbReference type="EMBL" id="KAK2020525.1"/>
    </source>
</evidence>
<keyword evidence="5" id="KW-0325">Glycoprotein</keyword>
<dbReference type="GO" id="GO:0098552">
    <property type="term" value="C:side of membrane"/>
    <property type="evidence" value="ECO:0007669"/>
    <property type="project" value="UniProtKB-KW"/>
</dbReference>
<feature type="binding site" description="axial binding residue" evidence="9">
    <location>
        <position position="47"/>
    </location>
    <ligand>
        <name>heme</name>
        <dbReference type="ChEBI" id="CHEBI:30413"/>
    </ligand>
    <ligandPart>
        <name>Fe</name>
        <dbReference type="ChEBI" id="CHEBI:18248"/>
    </ligandPart>
</feature>
<evidence type="ECO:0000256" key="8">
    <source>
        <dbReference type="ARBA" id="ARBA00023288"/>
    </source>
</evidence>
<keyword evidence="7 9" id="KW-1015">Disulfide bond</keyword>
<evidence type="ECO:0000313" key="14">
    <source>
        <dbReference type="Proteomes" id="UP001232148"/>
    </source>
</evidence>
<dbReference type="PROSITE" id="PS52012">
    <property type="entry name" value="CFEM"/>
    <property type="match status" value="1"/>
</dbReference>
<dbReference type="Proteomes" id="UP001232148">
    <property type="component" value="Unassembled WGS sequence"/>
</dbReference>
<dbReference type="EMBL" id="MU843225">
    <property type="protein sequence ID" value="KAK2020525.1"/>
    <property type="molecule type" value="Genomic_DNA"/>
</dbReference>
<evidence type="ECO:0000256" key="7">
    <source>
        <dbReference type="ARBA" id="ARBA00023157"/>
    </source>
</evidence>
<comment type="caution">
    <text evidence="13">The sequence shown here is derived from an EMBL/GenBank/DDBJ whole genome shotgun (WGS) entry which is preliminary data.</text>
</comment>
<dbReference type="AlphaFoldDB" id="A0AAD9H179"/>
<organism evidence="13 14">
    <name type="scientific">Colletotrichum zoysiae</name>
    <dbReference type="NCBI Taxonomy" id="1216348"/>
    <lineage>
        <taxon>Eukaryota</taxon>
        <taxon>Fungi</taxon>
        <taxon>Dikarya</taxon>
        <taxon>Ascomycota</taxon>
        <taxon>Pezizomycotina</taxon>
        <taxon>Sordariomycetes</taxon>
        <taxon>Hypocreomycetidae</taxon>
        <taxon>Glomerellales</taxon>
        <taxon>Glomerellaceae</taxon>
        <taxon>Colletotrichum</taxon>
        <taxon>Colletotrichum graminicola species complex</taxon>
    </lineage>
</organism>
<feature type="signal peptide" evidence="11">
    <location>
        <begin position="1"/>
        <end position="16"/>
    </location>
</feature>
<evidence type="ECO:0000256" key="10">
    <source>
        <dbReference type="SAM" id="MobiDB-lite"/>
    </source>
</evidence>
<keyword evidence="5" id="KW-0472">Membrane</keyword>
<gene>
    <name evidence="13" type="ORF">LX32DRAFT_315939</name>
</gene>
<dbReference type="SMART" id="SM00747">
    <property type="entry name" value="CFEM"/>
    <property type="match status" value="1"/>
</dbReference>
<evidence type="ECO:0000256" key="1">
    <source>
        <dbReference type="ARBA" id="ARBA00004589"/>
    </source>
</evidence>
<keyword evidence="9" id="KW-0408">Iron</keyword>
<feature type="chain" id="PRO_5042140117" description="CFEM domain-containing protein" evidence="11">
    <location>
        <begin position="17"/>
        <end position="153"/>
    </location>
</feature>
<evidence type="ECO:0000256" key="2">
    <source>
        <dbReference type="ARBA" id="ARBA00004613"/>
    </source>
</evidence>
<protein>
    <recommendedName>
        <fullName evidence="12">CFEM domain-containing protein</fullName>
    </recommendedName>
</protein>
<evidence type="ECO:0000259" key="12">
    <source>
        <dbReference type="PROSITE" id="PS52012"/>
    </source>
</evidence>
<sequence>MKRAALTYLLVTVVAADTINQLVDQIPTCAVTCIRDQAKAVGCEITDFNCTCGKVTELTPKVVSCLATSGCSTADQAKIFQITPQICAQIGQTTTTTTTTDADASQTTAGAGASRASDEAGSAVTSTAAPAAAGKVQAAGWAGVIAAAAALAL</sequence>
<evidence type="ECO:0000256" key="4">
    <source>
        <dbReference type="ARBA" id="ARBA00022525"/>
    </source>
</evidence>
<reference evidence="13" key="1">
    <citation type="submission" date="2021-06" db="EMBL/GenBank/DDBJ databases">
        <title>Comparative genomics, transcriptomics and evolutionary studies reveal genomic signatures of adaptation to plant cell wall in hemibiotrophic fungi.</title>
        <authorList>
            <consortium name="DOE Joint Genome Institute"/>
            <person name="Baroncelli R."/>
            <person name="Diaz J.F."/>
            <person name="Benocci T."/>
            <person name="Peng M."/>
            <person name="Battaglia E."/>
            <person name="Haridas S."/>
            <person name="Andreopoulos W."/>
            <person name="Labutti K."/>
            <person name="Pangilinan J."/>
            <person name="Floch G.L."/>
            <person name="Makela M.R."/>
            <person name="Henrissat B."/>
            <person name="Grigoriev I.V."/>
            <person name="Crouch J.A."/>
            <person name="De Vries R.P."/>
            <person name="Sukno S.A."/>
            <person name="Thon M.R."/>
        </authorList>
    </citation>
    <scope>NUCLEOTIDE SEQUENCE</scope>
    <source>
        <strain evidence="13">MAFF235873</strain>
    </source>
</reference>
<feature type="region of interest" description="Disordered" evidence="10">
    <location>
        <begin position="98"/>
        <end position="118"/>
    </location>
</feature>
<feature type="domain" description="CFEM" evidence="12">
    <location>
        <begin position="1"/>
        <end position="114"/>
    </location>
</feature>
<keyword evidence="9" id="KW-0479">Metal-binding</keyword>
<dbReference type="Pfam" id="PF05730">
    <property type="entry name" value="CFEM"/>
    <property type="match status" value="1"/>
</dbReference>
<evidence type="ECO:0000256" key="11">
    <source>
        <dbReference type="SAM" id="SignalP"/>
    </source>
</evidence>
<keyword evidence="8" id="KW-0449">Lipoprotein</keyword>
<dbReference type="GO" id="GO:0046872">
    <property type="term" value="F:metal ion binding"/>
    <property type="evidence" value="ECO:0007669"/>
    <property type="project" value="UniProtKB-UniRule"/>
</dbReference>
<keyword evidence="14" id="KW-1185">Reference proteome</keyword>
<comment type="similarity">
    <text evidence="3">Belongs to the RBT5 family.</text>
</comment>
<name>A0AAD9H179_9PEZI</name>
<dbReference type="GO" id="GO:0005576">
    <property type="term" value="C:extracellular region"/>
    <property type="evidence" value="ECO:0007669"/>
    <property type="project" value="UniProtKB-SubCell"/>
</dbReference>
<keyword evidence="6 11" id="KW-0732">Signal</keyword>
<evidence type="ECO:0000256" key="6">
    <source>
        <dbReference type="ARBA" id="ARBA00022729"/>
    </source>
</evidence>
<evidence type="ECO:0000256" key="5">
    <source>
        <dbReference type="ARBA" id="ARBA00022622"/>
    </source>
</evidence>
<feature type="disulfide bond" evidence="9">
    <location>
        <begin position="43"/>
        <end position="50"/>
    </location>
</feature>
<evidence type="ECO:0000256" key="9">
    <source>
        <dbReference type="PROSITE-ProRule" id="PRU01356"/>
    </source>
</evidence>
<proteinExistence type="inferred from homology"/>
<keyword evidence="5" id="KW-0336">GPI-anchor</keyword>